<protein>
    <submittedName>
        <fullName evidence="1">Uncharacterized protein</fullName>
    </submittedName>
</protein>
<reference evidence="1" key="1">
    <citation type="submission" date="2019-02" db="EMBL/GenBank/DDBJ databases">
        <authorList>
            <person name="Pothier F.J."/>
        </authorList>
    </citation>
    <scope>NUCLEOTIDE SEQUENCE</scope>
    <source>
        <strain evidence="1">CI-1B</strain>
    </source>
</reference>
<dbReference type="AlphaFoldDB" id="A0A508TBR1"/>
<comment type="caution">
    <text evidence="1">The sequence shown here is derived from an EMBL/GenBank/DDBJ whole genome shotgun (WGS) entry which is preliminary data.</text>
</comment>
<dbReference type="Proteomes" id="UP000328092">
    <property type="component" value="Unassembled WGS sequence"/>
</dbReference>
<evidence type="ECO:0000313" key="2">
    <source>
        <dbReference type="Proteomes" id="UP000328092"/>
    </source>
</evidence>
<evidence type="ECO:0000313" key="1">
    <source>
        <dbReference type="EMBL" id="VIO70348.1"/>
    </source>
</evidence>
<gene>
    <name evidence="1" type="ORF">CI1B_30010</name>
</gene>
<accession>A0A508TBR1</accession>
<proteinExistence type="predicted"/>
<organism evidence="1 2">
    <name type="scientific">Bradyrhizobium ivorense</name>
    <dbReference type="NCBI Taxonomy" id="2511166"/>
    <lineage>
        <taxon>Bacteria</taxon>
        <taxon>Pseudomonadati</taxon>
        <taxon>Pseudomonadota</taxon>
        <taxon>Alphaproteobacteria</taxon>
        <taxon>Hyphomicrobiales</taxon>
        <taxon>Nitrobacteraceae</taxon>
        <taxon>Bradyrhizobium</taxon>
    </lineage>
</organism>
<sequence length="53" mass="5990">MMLRVLWIWQRWIAAAEPKVRQIAFDNAFAPSAMNSLGTIGSSPRETRLSSRA</sequence>
<keyword evidence="2" id="KW-1185">Reference proteome</keyword>
<name>A0A508TBR1_9BRAD</name>
<dbReference type="EMBL" id="CAADFC020000011">
    <property type="protein sequence ID" value="VIO70348.1"/>
    <property type="molecule type" value="Genomic_DNA"/>
</dbReference>